<dbReference type="InterPro" id="IPR011993">
    <property type="entry name" value="PH-like_dom_sf"/>
</dbReference>
<dbReference type="Gene3D" id="2.30.29.30">
    <property type="entry name" value="Pleckstrin-homology domain (PH domain)/Phosphotyrosine-binding domain (PTB)"/>
    <property type="match status" value="1"/>
</dbReference>
<evidence type="ECO:0000313" key="3">
    <source>
        <dbReference type="Proteomes" id="UP000039865"/>
    </source>
</evidence>
<proteinExistence type="predicted"/>
<feature type="compositionally biased region" description="Polar residues" evidence="1">
    <location>
        <begin position="191"/>
        <end position="208"/>
    </location>
</feature>
<dbReference type="InParanoid" id="A0A078AIM4"/>
<evidence type="ECO:0000313" key="2">
    <source>
        <dbReference type="EMBL" id="CDW80663.1"/>
    </source>
</evidence>
<dbReference type="AlphaFoldDB" id="A0A078AIM4"/>
<dbReference type="EMBL" id="CCKQ01009196">
    <property type="protein sequence ID" value="CDW80663.1"/>
    <property type="molecule type" value="Genomic_DNA"/>
</dbReference>
<protein>
    <recommendedName>
        <fullName evidence="4">PH domain-containing protein</fullName>
    </recommendedName>
</protein>
<organism evidence="2 3">
    <name type="scientific">Stylonychia lemnae</name>
    <name type="common">Ciliate</name>
    <dbReference type="NCBI Taxonomy" id="5949"/>
    <lineage>
        <taxon>Eukaryota</taxon>
        <taxon>Sar</taxon>
        <taxon>Alveolata</taxon>
        <taxon>Ciliophora</taxon>
        <taxon>Intramacronucleata</taxon>
        <taxon>Spirotrichea</taxon>
        <taxon>Stichotrichia</taxon>
        <taxon>Sporadotrichida</taxon>
        <taxon>Oxytrichidae</taxon>
        <taxon>Stylonychinae</taxon>
        <taxon>Stylonychia</taxon>
    </lineage>
</organism>
<accession>A0A078AIM4</accession>
<name>A0A078AIM4_STYLE</name>
<dbReference type="SUPFAM" id="SSF50729">
    <property type="entry name" value="PH domain-like"/>
    <property type="match status" value="1"/>
</dbReference>
<feature type="region of interest" description="Disordered" evidence="1">
    <location>
        <begin position="160"/>
        <end position="208"/>
    </location>
</feature>
<gene>
    <name evidence="2" type="primary">Contig17056.g18169</name>
    <name evidence="2" type="ORF">STYLEM_9666</name>
</gene>
<reference evidence="2 3" key="1">
    <citation type="submission" date="2014-06" db="EMBL/GenBank/DDBJ databases">
        <authorList>
            <person name="Swart Estienne"/>
        </authorList>
    </citation>
    <scope>NUCLEOTIDE SEQUENCE [LARGE SCALE GENOMIC DNA]</scope>
    <source>
        <strain evidence="2 3">130c</strain>
    </source>
</reference>
<keyword evidence="3" id="KW-1185">Reference proteome</keyword>
<dbReference type="Proteomes" id="UP000039865">
    <property type="component" value="Unassembled WGS sequence"/>
</dbReference>
<evidence type="ECO:0008006" key="4">
    <source>
        <dbReference type="Google" id="ProtNLM"/>
    </source>
</evidence>
<evidence type="ECO:0000256" key="1">
    <source>
        <dbReference type="SAM" id="MobiDB-lite"/>
    </source>
</evidence>
<sequence>MGNFCGSKELAYQTHQEPIFQNYTRKSTKISIFTQSYQDIQDYNDDNLLCTPFPNFCNNNGDSTQEEGRTTNRGSTKQLDDIDLKTSDDEYFNVKNYRTGTFKKPELRLSLKSSTFRPMQENKSPEKTERKIRLGYHQYLNSNKIQETEQSVAQNTIDMNDKYSSSSDSSSDENQLRQIDIRNPRRGSRNLPFQDSSNPQQYSKTTKFQHTPQIRFLELGVEGQNKSLNKTIYSPINQTVVNNNWNDDSSLNPVQTSGLLDEITPFQSFIKGSNLLQKKSEQKLNKNIKNKISLNNAPRMMMDSDEDDKQDEDQYNFEDNFKGQDTQLDLDMLKDMITPRFDLNTSQMQNVYQNNNSNLLENSVFSKISNDTSFDQIRIQNYKEFIKNYVIEDKAQFKDLLKNNISPLIKREIKQGDDHKIIFEGSFWVQMRANGSYVNRWCQLSNNNLLFYDDEYSSKSFQPPLNKILLSENVNIQKSKDFYAARDQDKFEFKLMIRQKNSSNTEFINQRLLKGMAQTKSDLSIGDVSAINLREQDRSQNNNNQTLSFFEENEIFSPTENIIHKQITFQSHNFNQSAKFILIIQLLLKIIKD</sequence>